<evidence type="ECO:0000313" key="1">
    <source>
        <dbReference type="EMBL" id="KKP69636.1"/>
    </source>
</evidence>
<reference evidence="1 2" key="1">
    <citation type="journal article" date="2015" name="Nature">
        <title>rRNA introns, odd ribosomes, and small enigmatic genomes across a large radiation of phyla.</title>
        <authorList>
            <person name="Brown C.T."/>
            <person name="Hug L.A."/>
            <person name="Thomas B.C."/>
            <person name="Sharon I."/>
            <person name="Castelle C.J."/>
            <person name="Singh A."/>
            <person name="Wilkins M.J."/>
            <person name="Williams K.H."/>
            <person name="Banfield J.F."/>
        </authorList>
    </citation>
    <scope>NUCLEOTIDE SEQUENCE [LARGE SCALE GENOMIC DNA]</scope>
</reference>
<proteinExistence type="predicted"/>
<dbReference type="STRING" id="1618350.UR67_C0004G0033"/>
<dbReference type="EMBL" id="LBQB01000004">
    <property type="protein sequence ID" value="KKP69636.1"/>
    <property type="molecule type" value="Genomic_DNA"/>
</dbReference>
<dbReference type="Proteomes" id="UP000034581">
    <property type="component" value="Unassembled WGS sequence"/>
</dbReference>
<evidence type="ECO:0000313" key="2">
    <source>
        <dbReference type="Proteomes" id="UP000034581"/>
    </source>
</evidence>
<organism evidence="1 2">
    <name type="scientific">candidate division CPR3 bacterium GW2011_GWF2_35_18</name>
    <dbReference type="NCBI Taxonomy" id="1618350"/>
    <lineage>
        <taxon>Bacteria</taxon>
        <taxon>Bacteria division CPR3</taxon>
    </lineage>
</organism>
<sequence>MISIYIDRKIKDKFGLFLNPANQIQDHKKYIEIYGLVHDEIIRFVEDHINDKEFLSLSQRIIEIEEKEASSLDRFSQAYPLIIKSLMNIPDYEYRLYKRLDYFISNLYFDKLKNRNNKPQKLRRGNESN</sequence>
<gene>
    <name evidence="1" type="ORF">UR67_C0004G0033</name>
</gene>
<protein>
    <submittedName>
        <fullName evidence="1">Uncharacterized protein</fullName>
    </submittedName>
</protein>
<dbReference type="AlphaFoldDB" id="A0A0G0C0K0"/>
<name>A0A0G0C0K0_UNCC3</name>
<accession>A0A0G0C0K0</accession>
<comment type="caution">
    <text evidence="1">The sequence shown here is derived from an EMBL/GenBank/DDBJ whole genome shotgun (WGS) entry which is preliminary data.</text>
</comment>